<evidence type="ECO:0000313" key="1">
    <source>
        <dbReference type="EMBL" id="OAI16676.1"/>
    </source>
</evidence>
<dbReference type="EMBL" id="LUUK01000183">
    <property type="protein sequence ID" value="OAI16676.1"/>
    <property type="molecule type" value="Genomic_DNA"/>
</dbReference>
<comment type="caution">
    <text evidence="1">The sequence shown here is derived from an EMBL/GenBank/DDBJ whole genome shotgun (WGS) entry which is preliminary data.</text>
</comment>
<dbReference type="STRING" id="702114.A1355_09170"/>
<accession>A0A177NF42</accession>
<sequence>MCWLIVFCRVEITSLQWPGDSKISRQLDIADRLSADSGRSLNFETAGFVMLRTAQAVGKKVSRALSL</sequence>
<protein>
    <submittedName>
        <fullName evidence="1">Uncharacterized protein</fullName>
    </submittedName>
</protein>
<keyword evidence="2" id="KW-1185">Reference proteome</keyword>
<dbReference type="AlphaFoldDB" id="A0A177NF42"/>
<dbReference type="Proteomes" id="UP000077628">
    <property type="component" value="Unassembled WGS sequence"/>
</dbReference>
<name>A0A177NF42_9GAMM</name>
<proteinExistence type="predicted"/>
<evidence type="ECO:0000313" key="2">
    <source>
        <dbReference type="Proteomes" id="UP000077628"/>
    </source>
</evidence>
<reference evidence="2" key="1">
    <citation type="submission" date="2016-03" db="EMBL/GenBank/DDBJ databases">
        <authorList>
            <person name="Heylen K."/>
            <person name="De Vos P."/>
            <person name="Vekeman B."/>
        </authorList>
    </citation>
    <scope>NUCLEOTIDE SEQUENCE [LARGE SCALE GENOMIC DNA]</scope>
    <source>
        <strain evidence="2">R-45383</strain>
    </source>
</reference>
<gene>
    <name evidence="1" type="ORF">A1355_09170</name>
</gene>
<organism evidence="1 2">
    <name type="scientific">Methylomonas koyamae</name>
    <dbReference type="NCBI Taxonomy" id="702114"/>
    <lineage>
        <taxon>Bacteria</taxon>
        <taxon>Pseudomonadati</taxon>
        <taxon>Pseudomonadota</taxon>
        <taxon>Gammaproteobacteria</taxon>
        <taxon>Methylococcales</taxon>
        <taxon>Methylococcaceae</taxon>
        <taxon>Methylomonas</taxon>
    </lineage>
</organism>